<protein>
    <submittedName>
        <fullName evidence="2">Uncharacterized protein</fullName>
    </submittedName>
</protein>
<evidence type="ECO:0000256" key="1">
    <source>
        <dbReference type="SAM" id="MobiDB-lite"/>
    </source>
</evidence>
<gene>
    <name evidence="2" type="ORF">F8M41_018845</name>
</gene>
<reference evidence="2 3" key="1">
    <citation type="journal article" date="2019" name="Environ. Microbiol.">
        <title>At the nexus of three kingdoms: the genome of the mycorrhizal fungus Gigaspora margarita provides insights into plant, endobacterial and fungal interactions.</title>
        <authorList>
            <person name="Venice F."/>
            <person name="Ghignone S."/>
            <person name="Salvioli di Fossalunga A."/>
            <person name="Amselem J."/>
            <person name="Novero M."/>
            <person name="Xianan X."/>
            <person name="Sedzielewska Toro K."/>
            <person name="Morin E."/>
            <person name="Lipzen A."/>
            <person name="Grigoriev I.V."/>
            <person name="Henrissat B."/>
            <person name="Martin F.M."/>
            <person name="Bonfante P."/>
        </authorList>
    </citation>
    <scope>NUCLEOTIDE SEQUENCE [LARGE SCALE GENOMIC DNA]</scope>
    <source>
        <strain evidence="2 3">BEG34</strain>
    </source>
</reference>
<comment type="caution">
    <text evidence="2">The sequence shown here is derived from an EMBL/GenBank/DDBJ whole genome shotgun (WGS) entry which is preliminary data.</text>
</comment>
<feature type="compositionally biased region" description="Low complexity" evidence="1">
    <location>
        <begin position="55"/>
        <end position="65"/>
    </location>
</feature>
<dbReference type="Proteomes" id="UP000439903">
    <property type="component" value="Unassembled WGS sequence"/>
</dbReference>
<feature type="compositionally biased region" description="Polar residues" evidence="1">
    <location>
        <begin position="36"/>
        <end position="48"/>
    </location>
</feature>
<dbReference type="EMBL" id="WTPW01000048">
    <property type="protein sequence ID" value="KAF0554703.1"/>
    <property type="molecule type" value="Genomic_DNA"/>
</dbReference>
<proteinExistence type="predicted"/>
<evidence type="ECO:0000313" key="2">
    <source>
        <dbReference type="EMBL" id="KAF0554703.1"/>
    </source>
</evidence>
<organism evidence="2 3">
    <name type="scientific">Gigaspora margarita</name>
    <dbReference type="NCBI Taxonomy" id="4874"/>
    <lineage>
        <taxon>Eukaryota</taxon>
        <taxon>Fungi</taxon>
        <taxon>Fungi incertae sedis</taxon>
        <taxon>Mucoromycota</taxon>
        <taxon>Glomeromycotina</taxon>
        <taxon>Glomeromycetes</taxon>
        <taxon>Diversisporales</taxon>
        <taxon>Gigasporaceae</taxon>
        <taxon>Gigaspora</taxon>
    </lineage>
</organism>
<evidence type="ECO:0000313" key="3">
    <source>
        <dbReference type="Proteomes" id="UP000439903"/>
    </source>
</evidence>
<feature type="region of interest" description="Disordered" evidence="1">
    <location>
        <begin position="36"/>
        <end position="98"/>
    </location>
</feature>
<name>A0A8H4EU51_GIGMA</name>
<dbReference type="AlphaFoldDB" id="A0A8H4EU51"/>
<sequence length="119" mass="13387">MERIPFKSIENILPIGCSDGGVNTYKLVVYESFPNESTAKLNTENNTDTELEYGSGNNSEYNSENISDDNSDSNSEDSSDKNSEDNSNTSSHKLVNLPLSHVELYHERTFETWKNVKKS</sequence>
<feature type="compositionally biased region" description="Acidic residues" evidence="1">
    <location>
        <begin position="66"/>
        <end position="77"/>
    </location>
</feature>
<accession>A0A8H4EU51</accession>
<keyword evidence="3" id="KW-1185">Reference proteome</keyword>